<keyword evidence="2" id="KW-0732">Signal</keyword>
<dbReference type="SUPFAM" id="SSF49899">
    <property type="entry name" value="Concanavalin A-like lectins/glucanases"/>
    <property type="match status" value="1"/>
</dbReference>
<evidence type="ECO:0000256" key="1">
    <source>
        <dbReference type="SAM" id="MobiDB-lite"/>
    </source>
</evidence>
<feature type="compositionally biased region" description="Low complexity" evidence="1">
    <location>
        <begin position="91"/>
        <end position="110"/>
    </location>
</feature>
<dbReference type="Pfam" id="PF00722">
    <property type="entry name" value="Glyco_hydro_16"/>
    <property type="match status" value="1"/>
</dbReference>
<organism evidence="4 5">
    <name type="scientific">Actinomyces naeslundii</name>
    <dbReference type="NCBI Taxonomy" id="1655"/>
    <lineage>
        <taxon>Bacteria</taxon>
        <taxon>Bacillati</taxon>
        <taxon>Actinomycetota</taxon>
        <taxon>Actinomycetes</taxon>
        <taxon>Actinomycetales</taxon>
        <taxon>Actinomycetaceae</taxon>
        <taxon>Actinomyces</taxon>
    </lineage>
</organism>
<dbReference type="InterPro" id="IPR000757">
    <property type="entry name" value="Beta-glucanase-like"/>
</dbReference>
<feature type="domain" description="GH16" evidence="3">
    <location>
        <begin position="99"/>
        <end position="356"/>
    </location>
</feature>
<evidence type="ECO:0000256" key="2">
    <source>
        <dbReference type="SAM" id="SignalP"/>
    </source>
</evidence>
<dbReference type="AlphaFoldDB" id="A0A854ECR3"/>
<dbReference type="GO" id="GO:0005975">
    <property type="term" value="P:carbohydrate metabolic process"/>
    <property type="evidence" value="ECO:0007669"/>
    <property type="project" value="InterPro"/>
</dbReference>
<gene>
    <name evidence="4" type="ORF">BKH33_05300</name>
</gene>
<feature type="signal peptide" evidence="2">
    <location>
        <begin position="1"/>
        <end position="22"/>
    </location>
</feature>
<dbReference type="RefSeq" id="WP_003780124.1">
    <property type="nucleotide sequence ID" value="NZ_CP066049.1"/>
</dbReference>
<evidence type="ECO:0000313" key="4">
    <source>
        <dbReference type="EMBL" id="OMG37284.1"/>
    </source>
</evidence>
<dbReference type="EMBL" id="MSRR01000009">
    <property type="protein sequence ID" value="OMG37284.1"/>
    <property type="molecule type" value="Genomic_DNA"/>
</dbReference>
<protein>
    <submittedName>
        <fullName evidence="4">Glycosyl hydrolase family 16</fullName>
    </submittedName>
</protein>
<dbReference type="PROSITE" id="PS51257">
    <property type="entry name" value="PROKAR_LIPOPROTEIN"/>
    <property type="match status" value="1"/>
</dbReference>
<dbReference type="PANTHER" id="PTHR10963">
    <property type="entry name" value="GLYCOSYL HYDROLASE-RELATED"/>
    <property type="match status" value="1"/>
</dbReference>
<feature type="chain" id="PRO_5038853809" evidence="2">
    <location>
        <begin position="23"/>
        <end position="356"/>
    </location>
</feature>
<dbReference type="GeneID" id="64256329"/>
<keyword evidence="4" id="KW-0378">Hydrolase</keyword>
<accession>A0A854ECR3</accession>
<dbReference type="PANTHER" id="PTHR10963:SF60">
    <property type="entry name" value="GRAM-NEGATIVE BACTERIA-BINDING PROTEIN 1-RELATED"/>
    <property type="match status" value="1"/>
</dbReference>
<dbReference type="Proteomes" id="UP000187035">
    <property type="component" value="Unassembled WGS sequence"/>
</dbReference>
<sequence length="356" mass="37558">MKPARATQLLMTVGLAVATATACFPVQPQGAGPGAAALSTSVGTEQASPGGPASAAASVPPAGNASVPAAPSSSMGETTTAAPSGESSALPSETAASPSDAATASPSQPSEGSGRGRSEVEIDGWNVDFFEGFDASIEETGWEQYGDNPLTDPGAMGMRLRRDSFTQNGELIIRTQYQDGQWSAGGASTNKVFAASRGRWEVRAKFSRAKGIGYAILLWPEDQKAPPEIDFVEGRFHGPPVVGTYHWGDATPEGHMRKQVSLDNPDMGGWHTYGVIVEDEYIAFTFDGEEWGRITRDDVGENISSKRMFLGVQSGAMDPNHENARWYETVDGGVPGPLTPAVSDIQIDYVAHYTRG</sequence>
<reference evidence="4 5" key="1">
    <citation type="submission" date="2016-12" db="EMBL/GenBank/DDBJ databases">
        <title>Genomic comparison of strains in the 'Actinomyces naeslundii' group.</title>
        <authorList>
            <person name="Mughal S.R."/>
            <person name="Do T."/>
            <person name="Gilbert S.C."/>
            <person name="Witherden E.A."/>
            <person name="Didelot X."/>
            <person name="Beighton D."/>
        </authorList>
    </citation>
    <scope>NUCLEOTIDE SEQUENCE [LARGE SCALE GENOMIC DNA]</scope>
    <source>
        <strain evidence="4 5">NCTC 10301</strain>
    </source>
</reference>
<evidence type="ECO:0000313" key="5">
    <source>
        <dbReference type="Proteomes" id="UP000187035"/>
    </source>
</evidence>
<feature type="region of interest" description="Disordered" evidence="1">
    <location>
        <begin position="30"/>
        <end position="118"/>
    </location>
</feature>
<dbReference type="InterPro" id="IPR013320">
    <property type="entry name" value="ConA-like_dom_sf"/>
</dbReference>
<evidence type="ECO:0000259" key="3">
    <source>
        <dbReference type="PROSITE" id="PS51762"/>
    </source>
</evidence>
<feature type="compositionally biased region" description="Polar residues" evidence="1">
    <location>
        <begin position="75"/>
        <end position="90"/>
    </location>
</feature>
<name>A0A854ECR3_ACTNA</name>
<dbReference type="InterPro" id="IPR050546">
    <property type="entry name" value="Glycosyl_Hydrlase_16"/>
</dbReference>
<dbReference type="PROSITE" id="PS51762">
    <property type="entry name" value="GH16_2"/>
    <property type="match status" value="1"/>
</dbReference>
<feature type="compositionally biased region" description="Low complexity" evidence="1">
    <location>
        <begin position="47"/>
        <end position="74"/>
    </location>
</feature>
<proteinExistence type="predicted"/>
<comment type="caution">
    <text evidence="4">The sequence shown here is derived from an EMBL/GenBank/DDBJ whole genome shotgun (WGS) entry which is preliminary data.</text>
</comment>
<dbReference type="GO" id="GO:0004553">
    <property type="term" value="F:hydrolase activity, hydrolyzing O-glycosyl compounds"/>
    <property type="evidence" value="ECO:0007669"/>
    <property type="project" value="InterPro"/>
</dbReference>
<dbReference type="Gene3D" id="2.60.120.200">
    <property type="match status" value="1"/>
</dbReference>